<feature type="domain" description="Methyltransferase" evidence="1">
    <location>
        <begin position="65"/>
        <end position="158"/>
    </location>
</feature>
<dbReference type="InterPro" id="IPR029063">
    <property type="entry name" value="SAM-dependent_MTases_sf"/>
</dbReference>
<keyword evidence="2" id="KW-0808">Transferase</keyword>
<dbReference type="Gene3D" id="3.40.50.150">
    <property type="entry name" value="Vaccinia Virus protein VP39"/>
    <property type="match status" value="1"/>
</dbReference>
<dbReference type="InterPro" id="IPR041698">
    <property type="entry name" value="Methyltransf_25"/>
</dbReference>
<protein>
    <submittedName>
        <fullName evidence="2">Class I SAM-dependent methyltransferase</fullName>
    </submittedName>
</protein>
<evidence type="ECO:0000259" key="1">
    <source>
        <dbReference type="Pfam" id="PF13649"/>
    </source>
</evidence>
<dbReference type="RefSeq" id="WP_346095395.1">
    <property type="nucleotide sequence ID" value="NZ_BAAABY010000023.1"/>
</dbReference>
<dbReference type="SUPFAM" id="SSF53335">
    <property type="entry name" value="S-adenosyl-L-methionine-dependent methyltransferases"/>
    <property type="match status" value="1"/>
</dbReference>
<proteinExistence type="predicted"/>
<name>A0ABP3JT70_9ACTN</name>
<comment type="caution">
    <text evidence="2">The sequence shown here is derived from an EMBL/GenBank/DDBJ whole genome shotgun (WGS) entry which is preliminary data.</text>
</comment>
<accession>A0ABP3JT70</accession>
<dbReference type="Proteomes" id="UP001500909">
    <property type="component" value="Unassembled WGS sequence"/>
</dbReference>
<dbReference type="GO" id="GO:0032259">
    <property type="term" value="P:methylation"/>
    <property type="evidence" value="ECO:0007669"/>
    <property type="project" value="UniProtKB-KW"/>
</dbReference>
<sequence>MTAANAGGPRDPQAYVLGNRELWECWTPLKAASAQYDLDGFRSGGSRMRALERAEVGPVRGRSLLHLQCHVGVDTLSWARLGARVTGVDFSSEGVATARSLAADIDPTAVFVEADVLDLPAHLDGTYDIVYTSHGVLGWLPDLTRWAEVVAHFTAPGGFVYVFESHPAAWMLDNRDQEPRLRLRYSYFGEAEPLSFEYRSPIAVPDQQVPGVEYAWGHSLGDVVSALAAAGMRIEFLHEWPFVAWRLLPFMEEDADGWWRLPEGLPAMPLSFSLRASKPPA</sequence>
<keyword evidence="3" id="KW-1185">Reference proteome</keyword>
<evidence type="ECO:0000313" key="2">
    <source>
        <dbReference type="EMBL" id="GAA0463737.1"/>
    </source>
</evidence>
<reference evidence="3" key="1">
    <citation type="journal article" date="2019" name="Int. J. Syst. Evol. Microbiol.">
        <title>The Global Catalogue of Microorganisms (GCM) 10K type strain sequencing project: providing services to taxonomists for standard genome sequencing and annotation.</title>
        <authorList>
            <consortium name="The Broad Institute Genomics Platform"/>
            <consortium name="The Broad Institute Genome Sequencing Center for Infectious Disease"/>
            <person name="Wu L."/>
            <person name="Ma J."/>
        </authorList>
    </citation>
    <scope>NUCLEOTIDE SEQUENCE [LARGE SCALE GENOMIC DNA]</scope>
    <source>
        <strain evidence="3">JCM 4805</strain>
    </source>
</reference>
<keyword evidence="2" id="KW-0489">Methyltransferase</keyword>
<evidence type="ECO:0000313" key="3">
    <source>
        <dbReference type="Proteomes" id="UP001500909"/>
    </source>
</evidence>
<dbReference type="EMBL" id="BAAABY010000023">
    <property type="protein sequence ID" value="GAA0463737.1"/>
    <property type="molecule type" value="Genomic_DNA"/>
</dbReference>
<dbReference type="Pfam" id="PF13649">
    <property type="entry name" value="Methyltransf_25"/>
    <property type="match status" value="1"/>
</dbReference>
<gene>
    <name evidence="2" type="ORF">GCM10010361_29560</name>
</gene>
<dbReference type="CDD" id="cd02440">
    <property type="entry name" value="AdoMet_MTases"/>
    <property type="match status" value="1"/>
</dbReference>
<organism evidence="2 3">
    <name type="scientific">Streptomyces olivaceiscleroticus</name>
    <dbReference type="NCBI Taxonomy" id="68245"/>
    <lineage>
        <taxon>Bacteria</taxon>
        <taxon>Bacillati</taxon>
        <taxon>Actinomycetota</taxon>
        <taxon>Actinomycetes</taxon>
        <taxon>Kitasatosporales</taxon>
        <taxon>Streptomycetaceae</taxon>
        <taxon>Streptomyces</taxon>
    </lineage>
</organism>
<dbReference type="GO" id="GO:0008168">
    <property type="term" value="F:methyltransferase activity"/>
    <property type="evidence" value="ECO:0007669"/>
    <property type="project" value="UniProtKB-KW"/>
</dbReference>